<organism evidence="5 6">
    <name type="scientific">Seminavis robusta</name>
    <dbReference type="NCBI Taxonomy" id="568900"/>
    <lineage>
        <taxon>Eukaryota</taxon>
        <taxon>Sar</taxon>
        <taxon>Stramenopiles</taxon>
        <taxon>Ochrophyta</taxon>
        <taxon>Bacillariophyta</taxon>
        <taxon>Bacillariophyceae</taxon>
        <taxon>Bacillariophycidae</taxon>
        <taxon>Naviculales</taxon>
        <taxon>Naviculaceae</taxon>
        <taxon>Seminavis</taxon>
    </lineage>
</organism>
<proteinExistence type="inferred from homology"/>
<feature type="modified residue" description="3-oxoalanine (Cys)" evidence="2">
    <location>
        <position position="74"/>
    </location>
</feature>
<evidence type="ECO:0000313" key="6">
    <source>
        <dbReference type="Proteomes" id="UP001153069"/>
    </source>
</evidence>
<evidence type="ECO:0000259" key="4">
    <source>
        <dbReference type="Pfam" id="PF00884"/>
    </source>
</evidence>
<dbReference type="InterPro" id="IPR017850">
    <property type="entry name" value="Alkaline_phosphatase_core_sf"/>
</dbReference>
<dbReference type="Proteomes" id="UP001153069">
    <property type="component" value="Unassembled WGS sequence"/>
</dbReference>
<dbReference type="GO" id="GO:0030203">
    <property type="term" value="P:glycosaminoglycan metabolic process"/>
    <property type="evidence" value="ECO:0007669"/>
    <property type="project" value="InterPro"/>
</dbReference>
<evidence type="ECO:0000256" key="3">
    <source>
        <dbReference type="SAM" id="SignalP"/>
    </source>
</evidence>
<keyword evidence="6" id="KW-1185">Reference proteome</keyword>
<dbReference type="OrthoDB" id="39084at2759"/>
<feature type="chain" id="PRO_5040245789" evidence="3">
    <location>
        <begin position="21"/>
        <end position="556"/>
    </location>
</feature>
<dbReference type="EMBL" id="CAICTM010000966">
    <property type="protein sequence ID" value="CAB9518863.1"/>
    <property type="molecule type" value="Genomic_DNA"/>
</dbReference>
<dbReference type="CDD" id="cd16147">
    <property type="entry name" value="G6S"/>
    <property type="match status" value="1"/>
</dbReference>
<protein>
    <submittedName>
        <fullName evidence="5">Extracellular sulfatase SULF-1</fullName>
    </submittedName>
</protein>
<dbReference type="GO" id="GO:0008449">
    <property type="term" value="F:N-acetylglucosamine-6-sulfatase activity"/>
    <property type="evidence" value="ECO:0007669"/>
    <property type="project" value="InterPro"/>
</dbReference>
<dbReference type="AlphaFoldDB" id="A0A9N8HQB3"/>
<feature type="signal peptide" evidence="3">
    <location>
        <begin position="1"/>
        <end position="20"/>
    </location>
</feature>
<sequence length="556" mass="62830">MMKGRLLLLPLALLLQRCLASSSSQQQPNFVILLMDDLDWTLGGTTASTLHRTRKLIGAQGKTFSNWFVQTPVCCCSRAELLTGKFLHNLRLPSTTAKGGCMHVSVLPKKTHPFYQRDYFAQFFHQLNYTVGIFGKHLNTQNPTDFIPNGVDEMLLNGGGAYLDPTFTVGTRGKGAPKAVHYNNCTESTGMPCYSTAIIGNASLAWMTRHVQSNDDKPFLSLISVKAPHIQDSPGYPLSIPAPWYANTTIPEQMAPRTPNYNLSAQDHHWLVRSQRPLTKVEAQKVDDLYVSRLKTMISVDDLVQDLFQRLEQLQVLDNTYILFTSDNGFRLGQFQMPQCKLHPYENDIRVPMMIRGPGVPIGTQSSLLSTHVNIMPTLLGLATSKFDSQSIVPPTMDGTNLAYQILHDTTDNDEAEETSSTTANNNPSSLLIEYNSLGPVVRYNHLIDTYNHSFLALRILQPENTHNNNQQLHNYKYVEFRDSRKDWNCTQPPLEREFYDLDRDPFEIHNLVDEISPPFLQALQDKMKRLFHCKGGSCRAEQMTALPPSVLLRWD</sequence>
<comment type="PTM">
    <text evidence="2">The conversion to 3-oxoalanine (also known as C-formylglycine, FGly), of a serine or cysteine residue in prokaryotes and of a cysteine residue in eukaryotes, is critical for catalytic activity.</text>
</comment>
<dbReference type="Gene3D" id="3.40.720.10">
    <property type="entry name" value="Alkaline Phosphatase, subunit A"/>
    <property type="match status" value="1"/>
</dbReference>
<dbReference type="PANTHER" id="PTHR43108">
    <property type="entry name" value="N-ACETYLGLUCOSAMINE-6-SULFATASE FAMILY MEMBER"/>
    <property type="match status" value="1"/>
</dbReference>
<feature type="domain" description="Sulfatase N-terminal" evidence="4">
    <location>
        <begin position="28"/>
        <end position="383"/>
    </location>
</feature>
<dbReference type="GO" id="GO:0005539">
    <property type="term" value="F:glycosaminoglycan binding"/>
    <property type="evidence" value="ECO:0007669"/>
    <property type="project" value="TreeGrafter"/>
</dbReference>
<comment type="caution">
    <text evidence="5">The sequence shown here is derived from an EMBL/GenBank/DDBJ whole genome shotgun (WGS) entry which is preliminary data.</text>
</comment>
<keyword evidence="3" id="KW-0732">Signal</keyword>
<evidence type="ECO:0000313" key="5">
    <source>
        <dbReference type="EMBL" id="CAB9518863.1"/>
    </source>
</evidence>
<comment type="similarity">
    <text evidence="1">Belongs to the sulfatase family.</text>
</comment>
<dbReference type="PIRSF" id="PIRSF036666">
    <property type="entry name" value="G6S"/>
    <property type="match status" value="1"/>
</dbReference>
<dbReference type="Pfam" id="PF00884">
    <property type="entry name" value="Sulfatase"/>
    <property type="match status" value="1"/>
</dbReference>
<gene>
    <name evidence="5" type="ORF">SEMRO_968_G226060.1</name>
</gene>
<dbReference type="PANTHER" id="PTHR43108:SF8">
    <property type="entry name" value="SD21168P"/>
    <property type="match status" value="1"/>
</dbReference>
<evidence type="ECO:0000256" key="2">
    <source>
        <dbReference type="PIRSR" id="PIRSR036666-50"/>
    </source>
</evidence>
<name>A0A9N8HQB3_9STRA</name>
<reference evidence="5" key="1">
    <citation type="submission" date="2020-06" db="EMBL/GenBank/DDBJ databases">
        <authorList>
            <consortium name="Plant Systems Biology data submission"/>
        </authorList>
    </citation>
    <scope>NUCLEOTIDE SEQUENCE</scope>
    <source>
        <strain evidence="5">D6</strain>
    </source>
</reference>
<dbReference type="SUPFAM" id="SSF53649">
    <property type="entry name" value="Alkaline phosphatase-like"/>
    <property type="match status" value="1"/>
</dbReference>
<dbReference type="InterPro" id="IPR012251">
    <property type="entry name" value="GlcNAc_6-SO4ase"/>
</dbReference>
<accession>A0A9N8HQB3</accession>
<evidence type="ECO:0000256" key="1">
    <source>
        <dbReference type="ARBA" id="ARBA00008779"/>
    </source>
</evidence>
<dbReference type="InterPro" id="IPR000917">
    <property type="entry name" value="Sulfatase_N"/>
</dbReference>